<proteinExistence type="predicted"/>
<evidence type="ECO:0000313" key="4">
    <source>
        <dbReference type="EMBL" id="TMW63324.1"/>
    </source>
</evidence>
<dbReference type="Gene3D" id="3.80.10.10">
    <property type="entry name" value="Ribonuclease Inhibitor"/>
    <property type="match status" value="3"/>
</dbReference>
<dbReference type="Pfam" id="PF25372">
    <property type="entry name" value="DUF7885"/>
    <property type="match status" value="2"/>
</dbReference>
<dbReference type="Pfam" id="PF13516">
    <property type="entry name" value="LRR_6"/>
    <property type="match status" value="1"/>
</dbReference>
<dbReference type="EMBL" id="SPLM01000072">
    <property type="protein sequence ID" value="TMW63324.1"/>
    <property type="molecule type" value="Genomic_DNA"/>
</dbReference>
<dbReference type="InterPro" id="IPR032675">
    <property type="entry name" value="LRR_dom_sf"/>
</dbReference>
<comment type="caution">
    <text evidence="4">The sequence shown here is derived from an EMBL/GenBank/DDBJ whole genome shotgun (WGS) entry which is preliminary data.</text>
</comment>
<gene>
    <name evidence="4" type="ORF">Poli38472_002265</name>
</gene>
<dbReference type="PROSITE" id="PS51823">
    <property type="entry name" value="CLU"/>
    <property type="match status" value="1"/>
</dbReference>
<dbReference type="Pfam" id="PF12807">
    <property type="entry name" value="eIF3_p135"/>
    <property type="match status" value="1"/>
</dbReference>
<dbReference type="InterPro" id="IPR013320">
    <property type="entry name" value="ConA-like_dom_sf"/>
</dbReference>
<accession>A0A8K1CGW4</accession>
<dbReference type="GO" id="GO:0005737">
    <property type="term" value="C:cytoplasm"/>
    <property type="evidence" value="ECO:0007669"/>
    <property type="project" value="TreeGrafter"/>
</dbReference>
<dbReference type="Pfam" id="PF13236">
    <property type="entry name" value="CLU"/>
    <property type="match status" value="1"/>
</dbReference>
<dbReference type="Pfam" id="PF13385">
    <property type="entry name" value="Laminin_G_3"/>
    <property type="match status" value="1"/>
</dbReference>
<feature type="domain" description="Clu" evidence="3">
    <location>
        <begin position="1333"/>
        <end position="1603"/>
    </location>
</feature>
<evidence type="ECO:0000259" key="3">
    <source>
        <dbReference type="PROSITE" id="PS51823"/>
    </source>
</evidence>
<feature type="coiled-coil region" evidence="1">
    <location>
        <begin position="71"/>
        <end position="108"/>
    </location>
</feature>
<feature type="coiled-coil region" evidence="1">
    <location>
        <begin position="485"/>
        <end position="512"/>
    </location>
</feature>
<dbReference type="InterPro" id="IPR027523">
    <property type="entry name" value="CLU_prot"/>
</dbReference>
<protein>
    <recommendedName>
        <fullName evidence="3">Clu domain-containing protein</fullName>
    </recommendedName>
</protein>
<feature type="region of interest" description="Disordered" evidence="2">
    <location>
        <begin position="3020"/>
        <end position="3090"/>
    </location>
</feature>
<dbReference type="SUPFAM" id="SSF49899">
    <property type="entry name" value="Concanavalin A-like lectins/glucanases"/>
    <property type="match status" value="1"/>
</dbReference>
<evidence type="ECO:0000256" key="2">
    <source>
        <dbReference type="SAM" id="MobiDB-lite"/>
    </source>
</evidence>
<feature type="region of interest" description="Disordered" evidence="2">
    <location>
        <begin position="1049"/>
        <end position="1077"/>
    </location>
</feature>
<dbReference type="OrthoDB" id="550575at2759"/>
<feature type="coiled-coil region" evidence="1">
    <location>
        <begin position="407"/>
        <end position="441"/>
    </location>
</feature>
<dbReference type="PANTHER" id="PTHR12601">
    <property type="entry name" value="EUKARYOTIC TRANSLATION INITIATION FACTOR 3 SUBUNIT EIF-3"/>
    <property type="match status" value="1"/>
</dbReference>
<dbReference type="InterPro" id="IPR033646">
    <property type="entry name" value="CLU-central"/>
</dbReference>
<feature type="compositionally biased region" description="Acidic residues" evidence="2">
    <location>
        <begin position="289"/>
        <end position="304"/>
    </location>
</feature>
<keyword evidence="5" id="KW-1185">Reference proteome</keyword>
<dbReference type="Proteomes" id="UP000794436">
    <property type="component" value="Unassembled WGS sequence"/>
</dbReference>
<dbReference type="PANTHER" id="PTHR12601:SF6">
    <property type="entry name" value="CLUSTERED MITOCHONDRIA PROTEIN HOMOLOG"/>
    <property type="match status" value="1"/>
</dbReference>
<organism evidence="4 5">
    <name type="scientific">Pythium oligandrum</name>
    <name type="common">Mycoparasitic fungus</name>
    <dbReference type="NCBI Taxonomy" id="41045"/>
    <lineage>
        <taxon>Eukaryota</taxon>
        <taxon>Sar</taxon>
        <taxon>Stramenopiles</taxon>
        <taxon>Oomycota</taxon>
        <taxon>Peronosporomycetes</taxon>
        <taxon>Pythiales</taxon>
        <taxon>Pythiaceae</taxon>
        <taxon>Pythium</taxon>
    </lineage>
</organism>
<feature type="region of interest" description="Disordered" evidence="2">
    <location>
        <begin position="223"/>
        <end position="333"/>
    </location>
</feature>
<feature type="coiled-coil region" evidence="1">
    <location>
        <begin position="973"/>
        <end position="1000"/>
    </location>
</feature>
<feature type="compositionally biased region" description="Acidic residues" evidence="2">
    <location>
        <begin position="250"/>
        <end position="269"/>
    </location>
</feature>
<dbReference type="Gene3D" id="2.60.120.200">
    <property type="match status" value="1"/>
</dbReference>
<feature type="compositionally biased region" description="Polar residues" evidence="2">
    <location>
        <begin position="3067"/>
        <end position="3081"/>
    </location>
</feature>
<evidence type="ECO:0000313" key="5">
    <source>
        <dbReference type="Proteomes" id="UP000794436"/>
    </source>
</evidence>
<keyword evidence="1" id="KW-0175">Coiled coil</keyword>
<dbReference type="SMART" id="SM00367">
    <property type="entry name" value="LRR_CC"/>
    <property type="match status" value="15"/>
</dbReference>
<dbReference type="InterPro" id="IPR025697">
    <property type="entry name" value="CLU_dom"/>
</dbReference>
<reference evidence="4" key="1">
    <citation type="submission" date="2019-03" db="EMBL/GenBank/DDBJ databases">
        <title>Long read genome sequence of the mycoparasitic Pythium oligandrum ATCC 38472 isolated from sugarbeet rhizosphere.</title>
        <authorList>
            <person name="Gaulin E."/>
        </authorList>
    </citation>
    <scope>NUCLEOTIDE SEQUENCE</scope>
    <source>
        <strain evidence="4">ATCC 38472_TT</strain>
    </source>
</reference>
<feature type="compositionally biased region" description="Basic and acidic residues" evidence="2">
    <location>
        <begin position="270"/>
        <end position="280"/>
    </location>
</feature>
<name>A0A8K1CGW4_PYTOL</name>
<dbReference type="InterPro" id="IPR001611">
    <property type="entry name" value="Leu-rich_rpt"/>
</dbReference>
<sequence>MGAEVSRALEEDAFQGVNGVLCETKTTGETPARRTATDVATRQQLFEFCADWDIQQVTDLLRWYIRFSERDEAASVDLRAVQEQVDTLEEETRAMQTLLAQVDEESATLMAHQPIDSEGEDEKLRTLHLTALQARQQELTASLRGKQRSLRDLKAHLLAQIDDIDLSRIVKWPHFIKSVSQVYFHRDVQGKADVYTTWHPATKGYAMVRDENAPSALKEYTKGDILLPPPANHEVDGHTDDSASSSAASEDNESGAASEEEEEGGDVDAADAHTEEDLTRTKTKKQRTDDDEEEDEDEESEEEGQDKPKLTQGDHVPGDENKTAANSPDHAPPLTAEALASHAERVVPYKEIVKRHRVIKRPIPSAFDASTRSPVFFGYTLEKRPDELVDAVTVDTSEEARENTIFALKIQNQKERLTATLKAEEGKLEAMRQRETDLQAKRQRYWEKRQAEFARVQKELDPNDIYFRTRDVQDKKTRDNETFEDTELRRQMSKVEARMATAQEEFDKDMEQIRRIRSTDTPLGDIRLKFHELEADRYQTEMVQVKSGLITAKEEYVALKATKALPIPGVNSDAKNRAQLLFAEDQIRAKEREVEAICVLYENELFLLKRAQVNYEREQRFLPFFTRLQWDSSQPTQQADFTLLEMATALLLGLSRPGIISKIKFVFAMFSGNSSRRRSTSVIHSGISILRRDAFAEILRLLLLLLVKLGDVRLRREVTRDYLLGVADREFLKLNVVLDNRDLTSSRNGMTMVEFQTYCLSAIDQSKYLSELLGVPWKFESLSRFVLQHMSVTQRYKLGLVNINDVKFTVAKQAIQARSELSRRRKEVMHERALAMGENDPLKTDYSKYLPRRQSKLLSKVVPLDHGGYRNLLYYRMEVILRATIKLQTVWRARKGRYFARLAAEKQAFYHARGVALQEARVKVETEWQEKDAKPVHNVEKMKFEAKIRMKQVKLRTKGHAFSREQVLGLMVEDAVQQAQKEVENRFREMEEELGYLKHQEALAKPHEDVEYLKDEISKALVSQVVTAKQETADVGAMMDSIALQEELAKKKKKEKQNKQAQSTTAGNQETGGDAMPAASVTIGVDDQHFVNSDDQALRLARTNLRKEHMVHGRFPAELYQSGMNLDERRVQMSLVFPDPPLAMLQQRLQQICDGMTVFKMSELLQELPSKRHICGYVTAFRRSDGSYDLERLENDLFDHFRMIRGADALAKALSDIAETDLEFGWTRQVLNTVRDENETALQRLVADETNRIATENAEIVAKKLVRMGYRPGNEALAASSDDPAAAVSNPTAILLQKEQHDLSERKKRVHDAHQRFLDALRLWKEAELSLHETQKAQQRIESSYPVLATHRIQWAERFQHALRLPERDPHQLQEKYTEVRSVCQDFLETAAATALILIRELPLPMSKKTILPTQESTIDGRHDEIRSNTRHKYEAHGIFFKICTDDHGRFENSDEFAAKFGGHEVRNSALYLRALGQYENLLMPLECTIDYHGFRVLCTSKMPIEVITWNEAGTATQKVTKQLVYGTENRGMTVTFQSKELDMMLAEAATHLNLCRHSVRGYHDLTSKILHAPADLLGYINARKHFVLLRFARAMPPEDPEVTPHLCQSTRGMSILWRQLRPELVASFKSPLSSDGLSCLTYGTPDWQTQALGVEEATTHLIQEAIPVFARKLSQKTHYFTAPTFHLTTEMQRHGINVRHLGFLRAQFLHTLSGTATLQYATAEIQTTEDFTREVDRGALLYIQGKTYAVSENPSHRYDAQCITLDQVYTGNSIQNITVWAGRQDCQRQAGTIRDHLLAEMVARTLKNVIRHFLRTTAKIQGTGISHTLYKQLVVHCLSQLTGSGAGSALFWDTHIYEGVRVRFGPRAISEVDRQNMRRVLFPQMRYIVQRVSEMLAIPLRPACLDRVEQHPDAYTFVLEDLLSVSDSGPGSSEHYRIKHNLSMLHFSMASLLLLQATVTQATAYKQLIINDKPSGYWPLCERRGTFVARNFGALGKELAGRYLPGCLLEAPGPIVNIDLNRAIELRKEKRSYVSFPLVPRLYPTDPSTHVTLEAWCRCDGHESTRRVVLTIGRFGLTALKANIWAFSVNVRNIDILVTGAQVTLHNWAHLVGTYDGMMLRLYVDGWLQNEVDVESVVDLELAKREAVIAKTRQDIADMEEEARGKCFKEVEREMQQFLTSKDGKKHIKNVSQKLLDEHEFRVRLSKATAANAGEKEARGASPVKGTAIAVANGSKRDLSKVSRVDFEPLAKKQILREAFETRVVAVVAEFQAMRDRVNHKIAKELEEQSTQDSRELRIGCLSSPSRRDGKYFFHGAIAHVAYYRDRALSRDQVNAHYVLGTRDRAHASDDLFALASSRFARALAYAPDDKTMLERFAENICASLKYDLDHQHAQEMYKKKVRCGMMPFITTENVHGIAEILKNLPRDPAFSDLFIECYQALTKIQPEYFQAVAHADCRLSLQELGRMPFRFFLGSKSANALVNMAERDHDEQVAVVIFADVICRTLAVYPSYYGDQLTSMNWLRDLTNPRAIVHFILALEGGEDMRYVDLHDVLDISDRDMDVIARHYGILLGMKLAHCTRLSDVAVLRLATCCQHLESLDLSYCVELTDIALAAVGKYLHRLKRLWLEQCHQITDIGVEAAVRVNPRLEELGLSYCERVSERCMATIGKSCPNLSVLELELCMQIGSQAMKTLATTLVTPTKLRRLNVGGCRRIADDGLIAIARVCTKLRHVSIRLCDKLTDASVRLLTHQCLELETLNMEEVCLATYLIFVFDQEGDGRGVVDKNLLKKLRVLTLTGCNGLNDLALGHLAHRAKDLESLSASACTGITDRGLAWLLEDLLDHSATGAQLEHLDTSYCPQLSAHRIQDVVRRCPKLVSLSLSGCIDLSDQNLVDIIEACDTLVHLELAFCRELTDRGLQAVAKHLSLETLNVGRCIKLTDDGMRDIVGQFTVLKTLKVAACKKLTDKTLLGLIEGCPLLQELDATHCPHFSIDLLAHFRRRKIKVVCGELEDVSVEKAMRGQKNGKRTQDTTVGDENEHSDSEEDALRRPEETQQDDTPGLANGRSNGKSQRGTSTNLPPIHRSKKV</sequence>
<dbReference type="InterPro" id="IPR006553">
    <property type="entry name" value="Leu-rich_rpt_Cys-con_subtyp"/>
</dbReference>
<evidence type="ECO:0000256" key="1">
    <source>
        <dbReference type="SAM" id="Coils"/>
    </source>
</evidence>
<feature type="compositionally biased region" description="Basic and acidic residues" evidence="2">
    <location>
        <begin position="3039"/>
        <end position="3055"/>
    </location>
</feature>
<dbReference type="InterPro" id="IPR057207">
    <property type="entry name" value="FBXL15_LRR"/>
</dbReference>
<dbReference type="SUPFAM" id="SSF52047">
    <property type="entry name" value="RNI-like"/>
    <property type="match status" value="2"/>
</dbReference>